<protein>
    <recommendedName>
        <fullName evidence="2">MADF domain-containing protein</fullName>
    </recommendedName>
</protein>
<proteinExistence type="predicted"/>
<evidence type="ECO:0000313" key="4">
    <source>
        <dbReference type="Proteomes" id="UP001176940"/>
    </source>
</evidence>
<feature type="region of interest" description="Disordered" evidence="1">
    <location>
        <begin position="465"/>
        <end position="526"/>
    </location>
</feature>
<dbReference type="Proteomes" id="UP001176940">
    <property type="component" value="Unassembled WGS sequence"/>
</dbReference>
<reference evidence="3" key="1">
    <citation type="submission" date="2023-07" db="EMBL/GenBank/DDBJ databases">
        <authorList>
            <person name="Stuckert A."/>
        </authorList>
    </citation>
    <scope>NUCLEOTIDE SEQUENCE</scope>
</reference>
<dbReference type="Pfam" id="PF24626">
    <property type="entry name" value="SH3_Tf2-1"/>
    <property type="match status" value="1"/>
</dbReference>
<dbReference type="EMBL" id="CAUEEQ010078274">
    <property type="protein sequence ID" value="CAJ0967372.1"/>
    <property type="molecule type" value="Genomic_DNA"/>
</dbReference>
<dbReference type="PROSITE" id="PS51029">
    <property type="entry name" value="MADF"/>
    <property type="match status" value="1"/>
</dbReference>
<keyword evidence="4" id="KW-1185">Reference proteome</keyword>
<feature type="compositionally biased region" description="Basic and acidic residues" evidence="1">
    <location>
        <begin position="22"/>
        <end position="31"/>
    </location>
</feature>
<sequence>MSIGQRGSTADLLWQEPEEEEAHPPENRARVACEYSCRTGEKESNRGHPDGEEAAKDCPSRYEEDQDLLPLEYPDFLGVQVEALSCQLLNTELTAVKRWKVALRRKSTLEEPRPFQQLATAASAAEQLGTGGITSEAASELGWLDKALIVEFWRGLADDVKNALATREIPATLEELIAVSTRIDLRFNKQRVADWAVEAHDIWDRTQDAIQASKERMRVSADAHRRPAPTFAPGDLVWFSVRNIRLRVESTKFAPRYIVPFKVLDQVNPVVYHLAIPPHLGITDTFHVSLLKPVYMSRISESSAGTSGSSTDECEVNSILVYKVLVNSFLLEALRRKGCTAVPLVRHEMSTNEQDCVRALIEMYRSLPCLWKIKSKDYSNRYMKREAYEKLVAVYREFHPTETVDENIVRKKIQALRTVFKKEVNKVENSKKSGAGTEEVYVPRLWYYDLMAFTRDQEIPRPCQTVTSLCEPSPEDILPESPDEQVPLQQRETTEANNVQSPQSSSSPSVEEQTCPLRPSRKRKSTAATPVDLLAVANSILSKHVTTKLSPFASLVEERLNRLDDTQRSHAERIMFDFMNAAAAGKLCDTSTLSIDVRQPSAHFYWGHQQEPMHSTPVRRPGPHNSQFRTPPAPPSFGDLSQGPPMATHHYSEMDTYYQNL</sequence>
<evidence type="ECO:0000259" key="2">
    <source>
        <dbReference type="PROSITE" id="PS51029"/>
    </source>
</evidence>
<evidence type="ECO:0000313" key="3">
    <source>
        <dbReference type="EMBL" id="CAJ0967372.1"/>
    </source>
</evidence>
<accession>A0ABN9MM15</accession>
<feature type="domain" description="MADF" evidence="2">
    <location>
        <begin position="359"/>
        <end position="459"/>
    </location>
</feature>
<feature type="compositionally biased region" description="Low complexity" evidence="1">
    <location>
        <begin position="497"/>
        <end position="512"/>
    </location>
</feature>
<feature type="region of interest" description="Disordered" evidence="1">
    <location>
        <begin position="612"/>
        <end position="648"/>
    </location>
</feature>
<feature type="compositionally biased region" description="Acidic residues" evidence="1">
    <location>
        <begin position="473"/>
        <end position="483"/>
    </location>
</feature>
<name>A0ABN9MM15_9NEOB</name>
<dbReference type="InterPro" id="IPR006578">
    <property type="entry name" value="MADF-dom"/>
</dbReference>
<dbReference type="PANTHER" id="PTHR21505:SF8">
    <property type="entry name" value="DPT-YFP REPRESSOR BY OVEREXPRESSION, ISOFORM D-RELATED"/>
    <property type="match status" value="1"/>
</dbReference>
<organism evidence="3 4">
    <name type="scientific">Ranitomeya imitator</name>
    <name type="common">mimic poison frog</name>
    <dbReference type="NCBI Taxonomy" id="111125"/>
    <lineage>
        <taxon>Eukaryota</taxon>
        <taxon>Metazoa</taxon>
        <taxon>Chordata</taxon>
        <taxon>Craniata</taxon>
        <taxon>Vertebrata</taxon>
        <taxon>Euteleostomi</taxon>
        <taxon>Amphibia</taxon>
        <taxon>Batrachia</taxon>
        <taxon>Anura</taxon>
        <taxon>Neobatrachia</taxon>
        <taxon>Hyloidea</taxon>
        <taxon>Dendrobatidae</taxon>
        <taxon>Dendrobatinae</taxon>
        <taxon>Ranitomeya</taxon>
    </lineage>
</organism>
<comment type="caution">
    <text evidence="3">The sequence shown here is derived from an EMBL/GenBank/DDBJ whole genome shotgun (WGS) entry which is preliminary data.</text>
</comment>
<evidence type="ECO:0000256" key="1">
    <source>
        <dbReference type="SAM" id="MobiDB-lite"/>
    </source>
</evidence>
<dbReference type="SMART" id="SM00595">
    <property type="entry name" value="MADF"/>
    <property type="match status" value="1"/>
</dbReference>
<dbReference type="Pfam" id="PF10545">
    <property type="entry name" value="MADF_DNA_bdg"/>
    <property type="match status" value="1"/>
</dbReference>
<dbReference type="InterPro" id="IPR056924">
    <property type="entry name" value="SH3_Tf2-1"/>
</dbReference>
<feature type="compositionally biased region" description="Basic and acidic residues" evidence="1">
    <location>
        <begin position="39"/>
        <end position="61"/>
    </location>
</feature>
<dbReference type="PANTHER" id="PTHR21505">
    <property type="entry name" value="MADF DOMAIN-CONTAINING PROTEIN-RELATED"/>
    <property type="match status" value="1"/>
</dbReference>
<feature type="region of interest" description="Disordered" evidence="1">
    <location>
        <begin position="1"/>
        <end position="61"/>
    </location>
</feature>
<gene>
    <name evidence="3" type="ORF">RIMI_LOCUS22175517</name>
</gene>